<dbReference type="Proteomes" id="UP001138500">
    <property type="component" value="Unassembled WGS sequence"/>
</dbReference>
<feature type="compositionally biased region" description="Basic and acidic residues" evidence="1">
    <location>
        <begin position="118"/>
        <end position="129"/>
    </location>
</feature>
<reference evidence="3 4" key="1">
    <citation type="journal article" date="2018" name="IMA Fungus">
        <title>IMA Genome-F 10: Nine draft genome sequences of Claviceps purpurea s.lat., including C. arundinis, C. humidiphila, and C. cf. spartinae, pseudomolecules for the pitch canker pathogen Fusarium circinatum, draft genome of Davidsoniella eucalypti, Grosmannia galeiformis, Quambalaria eucalypti, and Teratosphaeria destructans.</title>
        <authorList>
            <person name="Wingfield B.D."/>
            <person name="Liu M."/>
            <person name="Nguyen H.D."/>
            <person name="Lane F.A."/>
            <person name="Morgan S.W."/>
            <person name="De Vos L."/>
            <person name="Wilken P.M."/>
            <person name="Duong T.A."/>
            <person name="Aylward J."/>
            <person name="Coetzee M.P."/>
            <person name="Dadej K."/>
            <person name="De Beer Z.W."/>
            <person name="Findlay W."/>
            <person name="Havenga M."/>
            <person name="Kolarik M."/>
            <person name="Menzies J.G."/>
            <person name="Naidoo K."/>
            <person name="Pochopski O."/>
            <person name="Shoukouhi P."/>
            <person name="Santana Q.C."/>
            <person name="Seifert K.A."/>
            <person name="Soal N."/>
            <person name="Steenkamp E.T."/>
            <person name="Tatham C.T."/>
            <person name="van der Nest M.A."/>
            <person name="Wingfield M.J."/>
        </authorList>
    </citation>
    <scope>NUCLEOTIDE SEQUENCE [LARGE SCALE GENOMIC DNA]</scope>
    <source>
        <strain evidence="3">CMW44962</strain>
    </source>
</reference>
<evidence type="ECO:0000256" key="1">
    <source>
        <dbReference type="SAM" id="MobiDB-lite"/>
    </source>
</evidence>
<dbReference type="Pfam" id="PF11976">
    <property type="entry name" value="Rad60-SLD"/>
    <property type="match status" value="1"/>
</dbReference>
<comment type="caution">
    <text evidence="3">The sequence shown here is derived from an EMBL/GenBank/DDBJ whole genome shotgun (WGS) entry which is preliminary data.</text>
</comment>
<evidence type="ECO:0000313" key="4">
    <source>
        <dbReference type="Proteomes" id="UP001138500"/>
    </source>
</evidence>
<dbReference type="SUPFAM" id="SSF54236">
    <property type="entry name" value="Ubiquitin-like"/>
    <property type="match status" value="1"/>
</dbReference>
<dbReference type="OrthoDB" id="3365399at2759"/>
<dbReference type="InterPro" id="IPR029071">
    <property type="entry name" value="Ubiquitin-like_domsf"/>
</dbReference>
<gene>
    <name evidence="3" type="ORF">Tdes44962_MAKER01478</name>
</gene>
<evidence type="ECO:0000313" key="3">
    <source>
        <dbReference type="EMBL" id="KAH9844445.1"/>
    </source>
</evidence>
<protein>
    <submittedName>
        <fullName evidence="3">Ubiquitin-2 like Rad60 SUMO-like</fullName>
    </submittedName>
</protein>
<proteinExistence type="predicted"/>
<evidence type="ECO:0000259" key="2">
    <source>
        <dbReference type="Pfam" id="PF11976"/>
    </source>
</evidence>
<keyword evidence="4" id="KW-1185">Reference proteome</keyword>
<feature type="compositionally biased region" description="Polar residues" evidence="1">
    <location>
        <begin position="199"/>
        <end position="213"/>
    </location>
</feature>
<feature type="compositionally biased region" description="Basic and acidic residues" evidence="1">
    <location>
        <begin position="24"/>
        <end position="65"/>
    </location>
</feature>
<reference evidence="3 4" key="2">
    <citation type="journal article" date="2021" name="Curr. Genet.">
        <title>Genetic response to nitrogen starvation in the aggressive Eucalyptus foliar pathogen Teratosphaeria destructans.</title>
        <authorList>
            <person name="Havenga M."/>
            <person name="Wingfield B.D."/>
            <person name="Wingfield M.J."/>
            <person name="Dreyer L.L."/>
            <person name="Roets F."/>
            <person name="Aylward J."/>
        </authorList>
    </citation>
    <scope>NUCLEOTIDE SEQUENCE [LARGE SCALE GENOMIC DNA]</scope>
    <source>
        <strain evidence="3">CMW44962</strain>
    </source>
</reference>
<name>A0A9W7W6F2_9PEZI</name>
<feature type="region of interest" description="Disordered" evidence="1">
    <location>
        <begin position="194"/>
        <end position="227"/>
    </location>
</feature>
<dbReference type="AlphaFoldDB" id="A0A9W7W6F2"/>
<feature type="region of interest" description="Disordered" evidence="1">
    <location>
        <begin position="1"/>
        <end position="174"/>
    </location>
</feature>
<dbReference type="EMBL" id="RIBY02000335">
    <property type="protein sequence ID" value="KAH9844445.1"/>
    <property type="molecule type" value="Genomic_DNA"/>
</dbReference>
<sequence>MGLFARPAYAETDVSEGNKNIFSHSDKYDPSEAIRRRREKAEKEKARQERRERKERKSSAIHIKDEDDGASVKRRRITAEEGAGPLNSVGLSAAPLRITDEGSEDIQHDSNAQTMPSRMERAARRERSRVSPRKASGPTIVEIGESDEDGGVKSKRSKLLPERPLPDEDDESDPEFAELKMKARAKRLACQEAVKKSLTPDTKSPTPGQSQWDASRHRYATPPLPDPPVKLLITSDIPDSKPLRVYRKLSQRLQEIREVWCKKQDFSPEFAKQVIFTYRLRRVYDSTTCRTLGLEVGVDGETIIMKGAEDMDGVDHVHIEAMTTQMFEQKKMEKAEEEKKAQNMLRLNEDAAEVAAREQAAPDEAKVRLYLKAKGHAQPFKLSVKPSSKIAKIIYACRIHFGAQERQSVFLEFDGERINPDSLVQDTEIEDEDTIDVHIA</sequence>
<feature type="domain" description="Rad60/SUMO-like" evidence="2">
    <location>
        <begin position="368"/>
        <end position="439"/>
    </location>
</feature>
<organism evidence="3 4">
    <name type="scientific">Teratosphaeria destructans</name>
    <dbReference type="NCBI Taxonomy" id="418781"/>
    <lineage>
        <taxon>Eukaryota</taxon>
        <taxon>Fungi</taxon>
        <taxon>Dikarya</taxon>
        <taxon>Ascomycota</taxon>
        <taxon>Pezizomycotina</taxon>
        <taxon>Dothideomycetes</taxon>
        <taxon>Dothideomycetidae</taxon>
        <taxon>Mycosphaerellales</taxon>
        <taxon>Teratosphaeriaceae</taxon>
        <taxon>Teratosphaeria</taxon>
    </lineage>
</organism>
<dbReference type="InterPro" id="IPR022617">
    <property type="entry name" value="Rad60/SUMO-like_dom"/>
</dbReference>
<dbReference type="Gene3D" id="3.10.20.90">
    <property type="entry name" value="Phosphatidylinositol 3-kinase Catalytic Subunit, Chain A, domain 1"/>
    <property type="match status" value="1"/>
</dbReference>
<accession>A0A9W7W6F2</accession>